<dbReference type="PANTHER" id="PTHR22926">
    <property type="entry name" value="PHOSPHO-N-ACETYLMURAMOYL-PENTAPEPTIDE-TRANSFERASE"/>
    <property type="match status" value="1"/>
</dbReference>
<evidence type="ECO:0000256" key="12">
    <source>
        <dbReference type="HAMAP-Rule" id="MF_02030"/>
    </source>
</evidence>
<feature type="transmembrane region" description="Helical" evidence="12">
    <location>
        <begin position="317"/>
        <end position="337"/>
    </location>
</feature>
<dbReference type="InterPro" id="IPR012750">
    <property type="entry name" value="ECA_WecA-rel"/>
</dbReference>
<evidence type="ECO:0000256" key="13">
    <source>
        <dbReference type="PIRSR" id="PIRSR600715-1"/>
    </source>
</evidence>
<reference evidence="14 15" key="1">
    <citation type="submission" date="2020-04" db="EMBL/GenBank/DDBJ databases">
        <title>Pseudoalteromonas caenipelagi sp. nov., isolated from a tidal flat.</title>
        <authorList>
            <person name="Park S."/>
            <person name="Yoon J.-H."/>
        </authorList>
    </citation>
    <scope>NUCLEOTIDE SEQUENCE [LARGE SCALE GENOMIC DNA]</scope>
    <source>
        <strain evidence="14 15">JBTF-M23</strain>
    </source>
</reference>
<evidence type="ECO:0000256" key="11">
    <source>
        <dbReference type="ARBA" id="ARBA00023211"/>
    </source>
</evidence>
<feature type="transmembrane region" description="Helical" evidence="12">
    <location>
        <begin position="180"/>
        <end position="197"/>
    </location>
</feature>
<dbReference type="PANTHER" id="PTHR22926:SF3">
    <property type="entry name" value="UNDECAPRENYL-PHOSPHATE ALPHA-N-ACETYLGLUCOSAMINYL 1-PHOSPHATE TRANSFERASE"/>
    <property type="match status" value="1"/>
</dbReference>
<dbReference type="UniPathway" id="UPA00281"/>
<accession>A0A849VJI7</accession>
<keyword evidence="13" id="KW-0479">Metal-binding</keyword>
<feature type="transmembrane region" description="Helical" evidence="12">
    <location>
        <begin position="44"/>
        <end position="63"/>
    </location>
</feature>
<gene>
    <name evidence="12 14" type="primary">wecA</name>
    <name evidence="14" type="ORF">HG263_14765</name>
</gene>
<evidence type="ECO:0000256" key="3">
    <source>
        <dbReference type="ARBA" id="ARBA00022519"/>
    </source>
</evidence>
<evidence type="ECO:0000256" key="8">
    <source>
        <dbReference type="ARBA" id="ARBA00022985"/>
    </source>
</evidence>
<dbReference type="EMBL" id="JABBPG010000006">
    <property type="protein sequence ID" value="NOU51797.1"/>
    <property type="molecule type" value="Genomic_DNA"/>
</dbReference>
<evidence type="ECO:0000256" key="5">
    <source>
        <dbReference type="ARBA" id="ARBA00022679"/>
    </source>
</evidence>
<organism evidence="14 15">
    <name type="scientific">Pseudoalteromonas caenipelagi</name>
    <dbReference type="NCBI Taxonomy" id="2726988"/>
    <lineage>
        <taxon>Bacteria</taxon>
        <taxon>Pseudomonadati</taxon>
        <taxon>Pseudomonadota</taxon>
        <taxon>Gammaproteobacteria</taxon>
        <taxon>Alteromonadales</taxon>
        <taxon>Pseudoalteromonadaceae</taxon>
        <taxon>Pseudoalteromonas</taxon>
    </lineage>
</organism>
<evidence type="ECO:0000256" key="10">
    <source>
        <dbReference type="ARBA" id="ARBA00023136"/>
    </source>
</evidence>
<proteinExistence type="inferred from homology"/>
<comment type="catalytic activity">
    <reaction evidence="12">
        <text>di-trans,octa-cis-undecaprenyl phosphate + UDP-N-acetyl-alpha-D-glucosamine = N-acetyl-alpha-D-glucosaminyl-di-trans,octa-cis-undecaprenyl diphosphate + UMP</text>
        <dbReference type="Rhea" id="RHEA:28090"/>
        <dbReference type="ChEBI" id="CHEBI:57705"/>
        <dbReference type="ChEBI" id="CHEBI:57865"/>
        <dbReference type="ChEBI" id="CHEBI:60392"/>
        <dbReference type="ChEBI" id="CHEBI:62959"/>
        <dbReference type="EC" id="2.7.8.33"/>
    </reaction>
</comment>
<evidence type="ECO:0000313" key="14">
    <source>
        <dbReference type="EMBL" id="NOU51797.1"/>
    </source>
</evidence>
<comment type="function">
    <text evidence="12">Catalyzes the transfer of the GlcNAc-1-phosphate moiety from UDP-GlcNAc onto the carrier lipid undecaprenyl phosphate (C55-P), yielding GlcNAc-pyrophosphoryl-undecaprenyl (GlcNAc-PP-C55).</text>
</comment>
<dbReference type="GO" id="GO:0016757">
    <property type="term" value="F:glycosyltransferase activity"/>
    <property type="evidence" value="ECO:0007669"/>
    <property type="project" value="UniProtKB-KW"/>
</dbReference>
<keyword evidence="8 12" id="KW-0448">Lipopolysaccharide biosynthesis</keyword>
<comment type="similarity">
    <text evidence="12">Belongs to the glycosyltransferase 4 family. WecA subfamily.</text>
</comment>
<keyword evidence="6 12" id="KW-0812">Transmembrane</keyword>
<dbReference type="GO" id="GO:0009276">
    <property type="term" value="C:Gram-negative-bacterium-type cell wall"/>
    <property type="evidence" value="ECO:0007669"/>
    <property type="project" value="InterPro"/>
</dbReference>
<dbReference type="InterPro" id="IPR000715">
    <property type="entry name" value="Glycosyl_transferase_4"/>
</dbReference>
<evidence type="ECO:0000256" key="7">
    <source>
        <dbReference type="ARBA" id="ARBA00022842"/>
    </source>
</evidence>
<keyword evidence="7 12" id="KW-0460">Magnesium</keyword>
<feature type="transmembrane region" description="Helical" evidence="12">
    <location>
        <begin position="69"/>
        <end position="84"/>
    </location>
</feature>
<feature type="transmembrane region" description="Helical" evidence="12">
    <location>
        <begin position="289"/>
        <end position="311"/>
    </location>
</feature>
<evidence type="ECO:0000256" key="6">
    <source>
        <dbReference type="ARBA" id="ARBA00022692"/>
    </source>
</evidence>
<evidence type="ECO:0000256" key="1">
    <source>
        <dbReference type="ARBA" id="ARBA00004651"/>
    </source>
</evidence>
<dbReference type="Proteomes" id="UP000586305">
    <property type="component" value="Unassembled WGS sequence"/>
</dbReference>
<keyword evidence="9 12" id="KW-1133">Transmembrane helix</keyword>
<dbReference type="AlphaFoldDB" id="A0A849VJI7"/>
<dbReference type="GO" id="GO:0044038">
    <property type="term" value="P:cell wall macromolecule biosynthetic process"/>
    <property type="evidence" value="ECO:0007669"/>
    <property type="project" value="TreeGrafter"/>
</dbReference>
<keyword evidence="10 12" id="KW-0472">Membrane</keyword>
<keyword evidence="5 12" id="KW-0808">Transferase</keyword>
<keyword evidence="3 12" id="KW-0997">Cell inner membrane</keyword>
<keyword evidence="4 12" id="KW-0328">Glycosyltransferase</keyword>
<dbReference type="GO" id="GO:0036380">
    <property type="term" value="F:UDP-N-acetylglucosamine-undecaprenyl-phosphate N-acetylglucosaminephosphotransferase activity"/>
    <property type="evidence" value="ECO:0007669"/>
    <property type="project" value="UniProtKB-UniRule"/>
</dbReference>
<sequence>MIVNNLSVFLAAFVSLFLFRKLAKVINLVDTPNERKHHVGKIPLVGGLSIFIIVFSYLCVSPSTLSHSNLYLCSAGFLLLIGVWDDLKDLDFKLRLAIQAFTSLVMMIGGELVLTNLGYLIGPFELNIFYIGYFLTFIAVIGAINAFNMVDGIDGLLGGMATVTFGAMSVLFLLSGHTQLLSFSLVIVIATIPYILMNIGIPFGARFKVFMGDAGSTVIGFTVVWLLIEGSQGPSRSFDAITGLWITAVPVMDALSTIFRRLKKGQSPFKPDREHLHHILIRLGLTPRLALLAICFIAFVFATFGVISEVIGIPNYIMFWGFILVNFAYFYIMSRIWRITVRIRRRFGIRSNSKPRQSYVKEEPLTNPSRG</sequence>
<dbReference type="GO" id="GO:0000287">
    <property type="term" value="F:magnesium ion binding"/>
    <property type="evidence" value="ECO:0007669"/>
    <property type="project" value="InterPro"/>
</dbReference>
<comment type="cofactor">
    <cofactor evidence="12">
        <name>Mn(2+)</name>
        <dbReference type="ChEBI" id="CHEBI:29035"/>
    </cofactor>
</comment>
<dbReference type="CDD" id="cd06853">
    <property type="entry name" value="GT_WecA_like"/>
    <property type="match status" value="1"/>
</dbReference>
<dbReference type="Pfam" id="PF00953">
    <property type="entry name" value="Glycos_transf_4"/>
    <property type="match status" value="1"/>
</dbReference>
<feature type="transmembrane region" description="Helical" evidence="12">
    <location>
        <begin position="128"/>
        <end position="148"/>
    </location>
</feature>
<dbReference type="GO" id="GO:0030145">
    <property type="term" value="F:manganese ion binding"/>
    <property type="evidence" value="ECO:0007669"/>
    <property type="project" value="InterPro"/>
</dbReference>
<evidence type="ECO:0000256" key="4">
    <source>
        <dbReference type="ARBA" id="ARBA00022676"/>
    </source>
</evidence>
<feature type="binding site" evidence="13">
    <location>
        <position position="148"/>
    </location>
    <ligand>
        <name>Mg(2+)</name>
        <dbReference type="ChEBI" id="CHEBI:18420"/>
    </ligand>
</feature>
<feature type="binding site" evidence="13">
    <location>
        <position position="213"/>
    </location>
    <ligand>
        <name>Mg(2+)</name>
        <dbReference type="ChEBI" id="CHEBI:18420"/>
    </ligand>
</feature>
<dbReference type="EC" id="2.7.8.33" evidence="12"/>
<name>A0A849VJI7_9GAMM</name>
<evidence type="ECO:0000256" key="2">
    <source>
        <dbReference type="ARBA" id="ARBA00022475"/>
    </source>
</evidence>
<comment type="pathway">
    <text evidence="12">Bacterial outer membrane biogenesis; LPS O-antigen biosynthesis.</text>
</comment>
<keyword evidence="11 12" id="KW-0464">Manganese</keyword>
<keyword evidence="2 12" id="KW-1003">Cell membrane</keyword>
<comment type="cofactor">
    <cofactor evidence="12 13">
        <name>Mg(2+)</name>
        <dbReference type="ChEBI" id="CHEBI:18420"/>
    </cofactor>
</comment>
<keyword evidence="15" id="KW-1185">Reference proteome</keyword>
<dbReference type="NCBIfam" id="TIGR02380">
    <property type="entry name" value="ECA_wecA"/>
    <property type="match status" value="1"/>
</dbReference>
<protein>
    <recommendedName>
        <fullName evidence="12">Undecaprenyl-phosphate alpha-N-acetylglucosaminyl 1-phosphate transferase</fullName>
        <ecNumber evidence="12">2.7.8.33</ecNumber>
    </recommendedName>
    <alternativeName>
        <fullName evidence="12">UDP-GlcNAc:undecaprenyl-phosphate GlcNAc-1-phosphate transferase</fullName>
    </alternativeName>
    <alternativeName>
        <fullName evidence="12">Undecaprenyl-phosphate GlcNAc-1-phosphate transferase</fullName>
    </alternativeName>
</protein>
<dbReference type="GO" id="GO:0005886">
    <property type="term" value="C:plasma membrane"/>
    <property type="evidence" value="ECO:0007669"/>
    <property type="project" value="UniProtKB-SubCell"/>
</dbReference>
<dbReference type="GO" id="GO:0009243">
    <property type="term" value="P:O antigen biosynthetic process"/>
    <property type="evidence" value="ECO:0007669"/>
    <property type="project" value="UniProtKB-UniRule"/>
</dbReference>
<comment type="caution">
    <text evidence="14">The sequence shown here is derived from an EMBL/GenBank/DDBJ whole genome shotgun (WGS) entry which is preliminary data.</text>
</comment>
<feature type="transmembrane region" description="Helical" evidence="12">
    <location>
        <begin position="209"/>
        <end position="228"/>
    </location>
</feature>
<comment type="subcellular location">
    <subcellularLocation>
        <location evidence="12">Cell inner membrane</location>
        <topology evidence="12">Multi-pass membrane protein</topology>
    </subcellularLocation>
    <subcellularLocation>
        <location evidence="1">Cell membrane</location>
        <topology evidence="1">Multi-pass membrane protein</topology>
    </subcellularLocation>
</comment>
<feature type="transmembrane region" description="Helical" evidence="12">
    <location>
        <begin position="155"/>
        <end position="174"/>
    </location>
</feature>
<feature type="transmembrane region" description="Helical" evidence="12">
    <location>
        <begin position="96"/>
        <end position="122"/>
    </location>
</feature>
<dbReference type="GO" id="GO:0071555">
    <property type="term" value="P:cell wall organization"/>
    <property type="evidence" value="ECO:0007669"/>
    <property type="project" value="TreeGrafter"/>
</dbReference>
<evidence type="ECO:0000313" key="15">
    <source>
        <dbReference type="Proteomes" id="UP000586305"/>
    </source>
</evidence>
<dbReference type="HAMAP" id="MF_02030">
    <property type="entry name" value="WecA_Gammaproteo"/>
    <property type="match status" value="1"/>
</dbReference>
<feature type="transmembrane region" description="Helical" evidence="12">
    <location>
        <begin position="6"/>
        <end position="23"/>
    </location>
</feature>
<evidence type="ECO:0000256" key="9">
    <source>
        <dbReference type="ARBA" id="ARBA00022989"/>
    </source>
</evidence>